<dbReference type="Gene3D" id="3.40.109.10">
    <property type="entry name" value="NADH Oxidase"/>
    <property type="match status" value="1"/>
</dbReference>
<dbReference type="GO" id="GO:0016491">
    <property type="term" value="F:oxidoreductase activity"/>
    <property type="evidence" value="ECO:0007669"/>
    <property type="project" value="InterPro"/>
</dbReference>
<gene>
    <name evidence="2" type="ORF">E5339_15645</name>
</gene>
<dbReference type="PANTHER" id="PTHR23026:SF123">
    <property type="entry name" value="NAD(P)H NITROREDUCTASE RV3131-RELATED"/>
    <property type="match status" value="1"/>
</dbReference>
<dbReference type="InterPro" id="IPR050627">
    <property type="entry name" value="Nitroreductase/BluB"/>
</dbReference>
<evidence type="ECO:0000259" key="1">
    <source>
        <dbReference type="Pfam" id="PF00881"/>
    </source>
</evidence>
<dbReference type="EMBL" id="SRYJ01000037">
    <property type="protein sequence ID" value="TGY68671.1"/>
    <property type="molecule type" value="Genomic_DNA"/>
</dbReference>
<name>A0A4S2FIH5_9BACT</name>
<protein>
    <submittedName>
        <fullName evidence="2">Nitroreductase family protein</fullName>
    </submittedName>
</protein>
<dbReference type="RefSeq" id="WP_025018548.1">
    <property type="nucleotide sequence ID" value="NZ_CAKOCL010000027.1"/>
</dbReference>
<comment type="caution">
    <text evidence="2">The sequence shown here is derived from an EMBL/GenBank/DDBJ whole genome shotgun (WGS) entry which is preliminary data.</text>
</comment>
<feature type="domain" description="Nitroreductase" evidence="1">
    <location>
        <begin position="100"/>
        <end position="188"/>
    </location>
</feature>
<proteinExistence type="predicted"/>
<dbReference type="AlphaFoldDB" id="A0A4S2FIH5"/>
<dbReference type="InterPro" id="IPR029479">
    <property type="entry name" value="Nitroreductase"/>
</dbReference>
<dbReference type="SUPFAM" id="SSF55469">
    <property type="entry name" value="FMN-dependent nitroreductase-like"/>
    <property type="match status" value="1"/>
</dbReference>
<reference evidence="2 3" key="1">
    <citation type="submission" date="2019-04" db="EMBL/GenBank/DDBJ databases">
        <title>Microbes associate with the intestines of laboratory mice.</title>
        <authorList>
            <person name="Navarre W."/>
            <person name="Wong E."/>
            <person name="Huang K."/>
            <person name="Tropini C."/>
            <person name="Ng K."/>
            <person name="Yu B."/>
        </authorList>
    </citation>
    <scope>NUCLEOTIDE SEQUENCE [LARGE SCALE GENOMIC DNA]</scope>
    <source>
        <strain evidence="2 3">NM22_B1</strain>
    </source>
</reference>
<evidence type="ECO:0000313" key="2">
    <source>
        <dbReference type="EMBL" id="TGY68671.1"/>
    </source>
</evidence>
<dbReference type="PANTHER" id="PTHR23026">
    <property type="entry name" value="NADPH NITROREDUCTASE"/>
    <property type="match status" value="1"/>
</dbReference>
<evidence type="ECO:0000313" key="3">
    <source>
        <dbReference type="Proteomes" id="UP000310760"/>
    </source>
</evidence>
<dbReference type="CDD" id="cd02150">
    <property type="entry name" value="nitroreductase"/>
    <property type="match status" value="1"/>
</dbReference>
<organism evidence="2 3">
    <name type="scientific">Phocaeicola sartorii</name>
    <dbReference type="NCBI Taxonomy" id="671267"/>
    <lineage>
        <taxon>Bacteria</taxon>
        <taxon>Pseudomonadati</taxon>
        <taxon>Bacteroidota</taxon>
        <taxon>Bacteroidia</taxon>
        <taxon>Bacteroidales</taxon>
        <taxon>Bacteroidaceae</taxon>
        <taxon>Phocaeicola</taxon>
    </lineage>
</organism>
<sequence length="209" mass="22971">MNVATIFKVLTTVTFSAALLIIGGCNNMETKKEETGKTTAIENILSRKSVRAYTPRPVEKGKVDLLVKAAMAAPTAVNKQPWAFVVVDDRKVLDKLATELPYAKMAAQAPLAIVVCGDLSKALNGETDRYWMLDCSAASENLLLAAESMGLGAVWTAVYPESDRIAKVRAVLSLPDYIIPFNLIPVGYPQHKEEAKDKFNVENIHYNKW</sequence>
<dbReference type="Proteomes" id="UP000310760">
    <property type="component" value="Unassembled WGS sequence"/>
</dbReference>
<dbReference type="InterPro" id="IPR000415">
    <property type="entry name" value="Nitroreductase-like"/>
</dbReference>
<feature type="domain" description="Nitroreductase" evidence="1">
    <location>
        <begin position="44"/>
        <end position="97"/>
    </location>
</feature>
<dbReference type="Pfam" id="PF00881">
    <property type="entry name" value="Nitroreductase"/>
    <property type="match status" value="2"/>
</dbReference>
<accession>A0A4S2FIH5</accession>